<evidence type="ECO:0000313" key="7">
    <source>
        <dbReference type="EMBL" id="CAF1036387.1"/>
    </source>
</evidence>
<name>A0A814DCW5_9BILA</name>
<keyword evidence="2" id="KW-0808">Transferase</keyword>
<dbReference type="InterPro" id="IPR032098">
    <property type="entry name" value="Acyltransf_C"/>
</dbReference>
<evidence type="ECO:0000313" key="8">
    <source>
        <dbReference type="EMBL" id="CAF4021690.1"/>
    </source>
</evidence>
<evidence type="ECO:0000256" key="2">
    <source>
        <dbReference type="ARBA" id="ARBA00022679"/>
    </source>
</evidence>
<dbReference type="AlphaFoldDB" id="A0A814DCW5"/>
<dbReference type="EMBL" id="CAJOBE010006939">
    <property type="protein sequence ID" value="CAF4021690.1"/>
    <property type="molecule type" value="Genomic_DNA"/>
</dbReference>
<evidence type="ECO:0000256" key="3">
    <source>
        <dbReference type="ARBA" id="ARBA00023315"/>
    </source>
</evidence>
<evidence type="ECO:0000313" key="9">
    <source>
        <dbReference type="Proteomes" id="UP000663882"/>
    </source>
</evidence>
<dbReference type="EMBL" id="CAJNOO010000471">
    <property type="protein sequence ID" value="CAF0952807.1"/>
    <property type="molecule type" value="Genomic_DNA"/>
</dbReference>
<dbReference type="Proteomes" id="UP000663889">
    <property type="component" value="Unassembled WGS sequence"/>
</dbReference>
<protein>
    <recommendedName>
        <fullName evidence="5">Acyltransferase C-terminal domain-containing protein</fullName>
    </recommendedName>
</protein>
<dbReference type="GO" id="GO:0003841">
    <property type="term" value="F:1-acylglycerol-3-phosphate O-acyltransferase activity"/>
    <property type="evidence" value="ECO:0007669"/>
    <property type="project" value="TreeGrafter"/>
</dbReference>
<dbReference type="PANTHER" id="PTHR10983">
    <property type="entry name" value="1-ACYLGLYCEROL-3-PHOSPHATE ACYLTRANSFERASE-RELATED"/>
    <property type="match status" value="1"/>
</dbReference>
<gene>
    <name evidence="8" type="ORF">FNK824_LOCUS27110</name>
    <name evidence="6" type="ORF">RFH988_LOCUS11724</name>
    <name evidence="7" type="ORF">SEV965_LOCUS12587</name>
</gene>
<dbReference type="GO" id="GO:0012505">
    <property type="term" value="C:endomembrane system"/>
    <property type="evidence" value="ECO:0007669"/>
    <property type="project" value="TreeGrafter"/>
</dbReference>
<dbReference type="Pfam" id="PF16076">
    <property type="entry name" value="Acyltransf_C"/>
    <property type="match status" value="1"/>
</dbReference>
<keyword evidence="4" id="KW-0472">Membrane</keyword>
<dbReference type="EMBL" id="CAJNOU010000573">
    <property type="protein sequence ID" value="CAF1036387.1"/>
    <property type="molecule type" value="Genomic_DNA"/>
</dbReference>
<evidence type="ECO:0000256" key="4">
    <source>
        <dbReference type="SAM" id="Phobius"/>
    </source>
</evidence>
<feature type="domain" description="Acyltransferase C-terminal" evidence="5">
    <location>
        <begin position="142"/>
        <end position="195"/>
    </location>
</feature>
<dbReference type="OrthoDB" id="189226at2759"/>
<accession>A0A814DCW5</accession>
<organism evidence="6 9">
    <name type="scientific">Rotaria sordida</name>
    <dbReference type="NCBI Taxonomy" id="392033"/>
    <lineage>
        <taxon>Eukaryota</taxon>
        <taxon>Metazoa</taxon>
        <taxon>Spiralia</taxon>
        <taxon>Gnathifera</taxon>
        <taxon>Rotifera</taxon>
        <taxon>Eurotatoria</taxon>
        <taxon>Bdelloidea</taxon>
        <taxon>Philodinida</taxon>
        <taxon>Philodinidae</taxon>
        <taxon>Rotaria</taxon>
    </lineage>
</organism>
<keyword evidence="4" id="KW-0812">Transmembrane</keyword>
<keyword evidence="4" id="KW-1133">Transmembrane helix</keyword>
<keyword evidence="3" id="KW-0012">Acyltransferase</keyword>
<comment type="similarity">
    <text evidence="1">Belongs to the 1-acyl-sn-glycerol-3-phosphate acyltransferase family.</text>
</comment>
<dbReference type="PANTHER" id="PTHR10983:SF24">
    <property type="entry name" value="1-ACYLGLYCEROL-3-PHOSPHATE O-ACYLTRANSFERASE 3, ISOFORM E-RELATED"/>
    <property type="match status" value="1"/>
</dbReference>
<feature type="transmembrane region" description="Helical" evidence="4">
    <location>
        <begin position="20"/>
        <end position="40"/>
    </location>
</feature>
<dbReference type="Proteomes" id="UP000663874">
    <property type="component" value="Unassembled WGS sequence"/>
</dbReference>
<comment type="caution">
    <text evidence="6">The sequence shown here is derived from an EMBL/GenBank/DDBJ whole genome shotgun (WGS) entry which is preliminary data.</text>
</comment>
<reference evidence="6" key="1">
    <citation type="submission" date="2021-02" db="EMBL/GenBank/DDBJ databases">
        <authorList>
            <person name="Nowell W R."/>
        </authorList>
    </citation>
    <scope>NUCLEOTIDE SEQUENCE</scope>
</reference>
<sequence>MLIIDVSLLIYLFKFLWTNTFLAQLIFVLLISTIGIRTMITVTETERSSNYDEIHIEYLKYEYVLNFVNHGYEIDWLIELVVAQRHGVLEDSKIVGKRSLSLIPIQDWSWFFTESIFLRLPGVYNFMFAFTKNSALPKFRTLLKGRICKAQLYVKRISISQIPHKDEAKYGQWLHERFQEKDRIYDHFVRYDTFEGFGLLKVPSVRNYYDILIEVF</sequence>
<evidence type="ECO:0000259" key="5">
    <source>
        <dbReference type="Pfam" id="PF16076"/>
    </source>
</evidence>
<evidence type="ECO:0000313" key="6">
    <source>
        <dbReference type="EMBL" id="CAF0952807.1"/>
    </source>
</evidence>
<evidence type="ECO:0000256" key="1">
    <source>
        <dbReference type="ARBA" id="ARBA00008655"/>
    </source>
</evidence>
<proteinExistence type="inferred from homology"/>
<dbReference type="Proteomes" id="UP000663882">
    <property type="component" value="Unassembled WGS sequence"/>
</dbReference>